<feature type="compositionally biased region" description="Basic and acidic residues" evidence="5">
    <location>
        <begin position="17"/>
        <end position="33"/>
    </location>
</feature>
<evidence type="ECO:0000256" key="4">
    <source>
        <dbReference type="ARBA" id="ARBA00023242"/>
    </source>
</evidence>
<feature type="compositionally biased region" description="Basic and acidic residues" evidence="5">
    <location>
        <begin position="341"/>
        <end position="374"/>
    </location>
</feature>
<feature type="compositionally biased region" description="Acidic residues" evidence="5">
    <location>
        <begin position="34"/>
        <end position="45"/>
    </location>
</feature>
<keyword evidence="8" id="KW-1185">Reference proteome</keyword>
<feature type="domain" description="Pre-mRNA polyadenylation factor Fip1" evidence="6">
    <location>
        <begin position="158"/>
        <end position="200"/>
    </location>
</feature>
<dbReference type="GO" id="GO:0006397">
    <property type="term" value="P:mRNA processing"/>
    <property type="evidence" value="ECO:0007669"/>
    <property type="project" value="UniProtKB-KW"/>
</dbReference>
<evidence type="ECO:0000313" key="7">
    <source>
        <dbReference type="EMBL" id="CAH0556674.1"/>
    </source>
</evidence>
<evidence type="ECO:0000256" key="2">
    <source>
        <dbReference type="ARBA" id="ARBA00007459"/>
    </source>
</evidence>
<comment type="subcellular location">
    <subcellularLocation>
        <location evidence="1">Nucleus</location>
    </subcellularLocation>
</comment>
<evidence type="ECO:0000256" key="3">
    <source>
        <dbReference type="ARBA" id="ARBA00022664"/>
    </source>
</evidence>
<evidence type="ECO:0000259" key="6">
    <source>
        <dbReference type="Pfam" id="PF05182"/>
    </source>
</evidence>
<sequence length="410" mass="46454">MADEPDNDDQWLYGDNPDGKLPEQEPEPEKVTEEPTEPAAEENEAPTEPPQEVGPPGIEEDKPEEQEEREEGEEDGEVTKNGDDSDKDEDDDDSEDDVNVVIGDIKQAPYQSVNIKRGGALLTSAALDKNKQSQQQPGKFNVEEFEQIGTINGVPANEYNLDSLEDKPWRKPGADITDYFNYGFNEDTWKAYCERQKRIRVNESGTGIAPLNAIGMPRGPMPIMNDNSKYSGNFIGGPPPRTVPPPLGGKTEPQKISTIQVMTADRREYSRKPGFPDMSVPPPTPFEEFQPEYGFNPEPEPFYGGYEPTQDSQWGLAGPPPMGPPPHIMGPPMAMQVHSPGHRESPHKEGRDREREMSRSRSEKPRDRERERSHRRERSRSKSRRHRSRSRSPSHRSHRKKKSRRHEDSE</sequence>
<keyword evidence="4" id="KW-0539">Nucleus</keyword>
<dbReference type="GO" id="GO:0005847">
    <property type="term" value="C:mRNA cleavage and polyadenylation specificity factor complex"/>
    <property type="evidence" value="ECO:0007669"/>
    <property type="project" value="TreeGrafter"/>
</dbReference>
<dbReference type="Pfam" id="PF05182">
    <property type="entry name" value="Fip1"/>
    <property type="match status" value="1"/>
</dbReference>
<dbReference type="AlphaFoldDB" id="A0A9P0FHH0"/>
<reference evidence="7" key="1">
    <citation type="submission" date="2021-12" db="EMBL/GenBank/DDBJ databases">
        <authorList>
            <person name="King R."/>
        </authorList>
    </citation>
    <scope>NUCLEOTIDE SEQUENCE</scope>
</reference>
<feature type="compositionally biased region" description="Acidic residues" evidence="5">
    <location>
        <begin position="85"/>
        <end position="98"/>
    </location>
</feature>
<dbReference type="Proteomes" id="UP001154078">
    <property type="component" value="Chromosome 5"/>
</dbReference>
<dbReference type="InterPro" id="IPR051187">
    <property type="entry name" value="Pre-mRNA_3'-end_processing_reg"/>
</dbReference>
<accession>A0A9P0FHH0</accession>
<gene>
    <name evidence="7" type="ORF">MELIAE_LOCUS7566</name>
</gene>
<dbReference type="OrthoDB" id="1917198at2759"/>
<feature type="region of interest" description="Disordered" evidence="5">
    <location>
        <begin position="1"/>
        <end position="103"/>
    </location>
</feature>
<evidence type="ECO:0000313" key="8">
    <source>
        <dbReference type="Proteomes" id="UP001154078"/>
    </source>
</evidence>
<dbReference type="EMBL" id="OV121136">
    <property type="protein sequence ID" value="CAH0556674.1"/>
    <property type="molecule type" value="Genomic_DNA"/>
</dbReference>
<feature type="compositionally biased region" description="Acidic residues" evidence="5">
    <location>
        <begin position="61"/>
        <end position="76"/>
    </location>
</feature>
<protein>
    <recommendedName>
        <fullName evidence="6">Pre-mRNA polyadenylation factor Fip1 domain-containing protein</fullName>
    </recommendedName>
</protein>
<dbReference type="PANTHER" id="PTHR13484:SF0">
    <property type="entry name" value="PRE-MRNA 3'-END-PROCESSING FACTOR FIP1"/>
    <property type="match status" value="1"/>
</dbReference>
<feature type="compositionally biased region" description="Pro residues" evidence="5">
    <location>
        <begin position="318"/>
        <end position="329"/>
    </location>
</feature>
<feature type="compositionally biased region" description="Basic residues" evidence="5">
    <location>
        <begin position="375"/>
        <end position="404"/>
    </location>
</feature>
<evidence type="ECO:0000256" key="5">
    <source>
        <dbReference type="SAM" id="MobiDB-lite"/>
    </source>
</evidence>
<proteinExistence type="inferred from homology"/>
<feature type="region of interest" description="Disordered" evidence="5">
    <location>
        <begin position="292"/>
        <end position="410"/>
    </location>
</feature>
<keyword evidence="3" id="KW-0507">mRNA processing</keyword>
<organism evidence="7 8">
    <name type="scientific">Brassicogethes aeneus</name>
    <name type="common">Rape pollen beetle</name>
    <name type="synonym">Meligethes aeneus</name>
    <dbReference type="NCBI Taxonomy" id="1431903"/>
    <lineage>
        <taxon>Eukaryota</taxon>
        <taxon>Metazoa</taxon>
        <taxon>Ecdysozoa</taxon>
        <taxon>Arthropoda</taxon>
        <taxon>Hexapoda</taxon>
        <taxon>Insecta</taxon>
        <taxon>Pterygota</taxon>
        <taxon>Neoptera</taxon>
        <taxon>Endopterygota</taxon>
        <taxon>Coleoptera</taxon>
        <taxon>Polyphaga</taxon>
        <taxon>Cucujiformia</taxon>
        <taxon>Nitidulidae</taxon>
        <taxon>Meligethinae</taxon>
        <taxon>Brassicogethes</taxon>
    </lineage>
</organism>
<dbReference type="InterPro" id="IPR007854">
    <property type="entry name" value="Fip1_dom"/>
</dbReference>
<comment type="similarity">
    <text evidence="2">Belongs to the FIP1 family.</text>
</comment>
<name>A0A9P0FHH0_BRAAE</name>
<evidence type="ECO:0000256" key="1">
    <source>
        <dbReference type="ARBA" id="ARBA00004123"/>
    </source>
</evidence>
<dbReference type="PANTHER" id="PTHR13484">
    <property type="entry name" value="FIP1-LIKE 1 PROTEIN"/>
    <property type="match status" value="1"/>
</dbReference>